<keyword evidence="8" id="KW-0695">RNA-directed DNA polymerase</keyword>
<dbReference type="Gene3D" id="3.10.20.370">
    <property type="match status" value="1"/>
</dbReference>
<comment type="caution">
    <text evidence="14">The sequence shown here is derived from an EMBL/GenBank/DDBJ whole genome shotgun (WGS) entry which is preliminary data.</text>
</comment>
<evidence type="ECO:0000256" key="6">
    <source>
        <dbReference type="ARBA" id="ARBA00022759"/>
    </source>
</evidence>
<dbReference type="CDD" id="cd22249">
    <property type="entry name" value="UDM1_RNF168_RNF169-like"/>
    <property type="match status" value="1"/>
</dbReference>
<dbReference type="CDD" id="cd09274">
    <property type="entry name" value="RNase_HI_RT_Ty3"/>
    <property type="match status" value="1"/>
</dbReference>
<dbReference type="Gene3D" id="3.10.10.10">
    <property type="entry name" value="HIV Type 1 Reverse Transcriptase, subunit A, domain 1"/>
    <property type="match status" value="1"/>
</dbReference>
<evidence type="ECO:0000256" key="1">
    <source>
        <dbReference type="ARBA" id="ARBA00010879"/>
    </source>
</evidence>
<dbReference type="InterPro" id="IPR012337">
    <property type="entry name" value="RNaseH-like_sf"/>
</dbReference>
<reference evidence="14 15" key="1">
    <citation type="submission" date="2022-01" db="EMBL/GenBank/DDBJ databases">
        <title>A high-quality chromosome-level genome assembly of rohu carp, Labeo rohita.</title>
        <authorList>
            <person name="Arick M.A. II"/>
            <person name="Hsu C.-Y."/>
            <person name="Magbanua Z."/>
            <person name="Pechanova O."/>
            <person name="Grover C."/>
            <person name="Miller E."/>
            <person name="Thrash A."/>
            <person name="Ezzel L."/>
            <person name="Alam S."/>
            <person name="Benzie J."/>
            <person name="Hamilton M."/>
            <person name="Karsi A."/>
            <person name="Lawrence M.L."/>
            <person name="Peterson D.G."/>
        </authorList>
    </citation>
    <scope>NUCLEOTIDE SEQUENCE [LARGE SCALE GENOMIC DNA]</scope>
    <source>
        <strain evidence="15">BAU-BD-2019</strain>
        <tissue evidence="14">Blood</tissue>
    </source>
</reference>
<proteinExistence type="inferred from homology"/>
<evidence type="ECO:0000256" key="2">
    <source>
        <dbReference type="ARBA" id="ARBA00012180"/>
    </source>
</evidence>
<dbReference type="InterPro" id="IPR036397">
    <property type="entry name" value="RNaseH_sf"/>
</dbReference>
<dbReference type="Proteomes" id="UP000830375">
    <property type="component" value="Unassembled WGS sequence"/>
</dbReference>
<dbReference type="Gene3D" id="1.10.4020.10">
    <property type="entry name" value="DNA breaking-rejoining enzymes"/>
    <property type="match status" value="1"/>
</dbReference>
<evidence type="ECO:0000256" key="8">
    <source>
        <dbReference type="ARBA" id="ARBA00022918"/>
    </source>
</evidence>
<evidence type="ECO:0000313" key="14">
    <source>
        <dbReference type="EMBL" id="KAI2647300.1"/>
    </source>
</evidence>
<dbReference type="PANTHER" id="PTHR37984">
    <property type="entry name" value="PROTEIN CBG26694"/>
    <property type="match status" value="1"/>
</dbReference>
<dbReference type="SUPFAM" id="SSF47353">
    <property type="entry name" value="Retrovirus capsid dimerization domain-like"/>
    <property type="match status" value="1"/>
</dbReference>
<feature type="coiled-coil region" evidence="10">
    <location>
        <begin position="135"/>
        <end position="162"/>
    </location>
</feature>
<accession>A0ABQ8L9D5</accession>
<dbReference type="EMBL" id="JACTAM010000444">
    <property type="protein sequence ID" value="KAI2647300.1"/>
    <property type="molecule type" value="Genomic_DNA"/>
</dbReference>
<dbReference type="PANTHER" id="PTHR37984:SF5">
    <property type="entry name" value="PROTEIN NYNRIN-LIKE"/>
    <property type="match status" value="1"/>
</dbReference>
<dbReference type="Gene3D" id="1.10.340.70">
    <property type="match status" value="1"/>
</dbReference>
<keyword evidence="15" id="KW-1185">Reference proteome</keyword>
<dbReference type="CDD" id="cd01647">
    <property type="entry name" value="RT_LTR"/>
    <property type="match status" value="1"/>
</dbReference>
<dbReference type="Pfam" id="PF02023">
    <property type="entry name" value="SCAN"/>
    <property type="match status" value="1"/>
</dbReference>
<dbReference type="InterPro" id="IPR054465">
    <property type="entry name" value="Integrase_p58-like_C"/>
</dbReference>
<feature type="compositionally biased region" description="Polar residues" evidence="11">
    <location>
        <begin position="955"/>
        <end position="971"/>
    </location>
</feature>
<dbReference type="Gene3D" id="3.30.420.10">
    <property type="entry name" value="Ribonuclease H-like superfamily/Ribonuclease H"/>
    <property type="match status" value="1"/>
</dbReference>
<organism evidence="14 15">
    <name type="scientific">Labeo rohita</name>
    <name type="common">Indian major carp</name>
    <name type="synonym">Cyprinus rohita</name>
    <dbReference type="NCBI Taxonomy" id="84645"/>
    <lineage>
        <taxon>Eukaryota</taxon>
        <taxon>Metazoa</taxon>
        <taxon>Chordata</taxon>
        <taxon>Craniata</taxon>
        <taxon>Vertebrata</taxon>
        <taxon>Euteleostomi</taxon>
        <taxon>Actinopterygii</taxon>
        <taxon>Neopterygii</taxon>
        <taxon>Teleostei</taxon>
        <taxon>Ostariophysi</taxon>
        <taxon>Cypriniformes</taxon>
        <taxon>Cyprinidae</taxon>
        <taxon>Labeoninae</taxon>
        <taxon>Labeonini</taxon>
        <taxon>Labeo</taxon>
    </lineage>
</organism>
<dbReference type="InterPro" id="IPR041588">
    <property type="entry name" value="Integrase_H2C2"/>
</dbReference>
<dbReference type="SUPFAM" id="SSF56672">
    <property type="entry name" value="DNA/RNA polymerases"/>
    <property type="match status" value="1"/>
</dbReference>
<dbReference type="InterPro" id="IPR043502">
    <property type="entry name" value="DNA/RNA_pol_sf"/>
</dbReference>
<dbReference type="Pfam" id="PF00078">
    <property type="entry name" value="RVT_1"/>
    <property type="match status" value="1"/>
</dbReference>
<dbReference type="Pfam" id="PF17917">
    <property type="entry name" value="RT_RNaseH"/>
    <property type="match status" value="1"/>
</dbReference>
<dbReference type="Pfam" id="PF17921">
    <property type="entry name" value="Integrase_H2C2"/>
    <property type="match status" value="1"/>
</dbReference>
<dbReference type="Gene3D" id="3.30.70.270">
    <property type="match status" value="2"/>
</dbReference>
<evidence type="ECO:0000259" key="13">
    <source>
        <dbReference type="PROSITE" id="PS50994"/>
    </source>
</evidence>
<feature type="domain" description="Reverse transcriptase" evidence="12">
    <location>
        <begin position="1069"/>
        <end position="1246"/>
    </location>
</feature>
<dbReference type="InterPro" id="IPR041373">
    <property type="entry name" value="RT_RNaseH"/>
</dbReference>
<dbReference type="InterPro" id="IPR000477">
    <property type="entry name" value="RT_dom"/>
</dbReference>
<feature type="compositionally biased region" description="Polar residues" evidence="11">
    <location>
        <begin position="464"/>
        <end position="475"/>
    </location>
</feature>
<keyword evidence="6" id="KW-0255">Endonuclease</keyword>
<name>A0ABQ8L9D5_LABRO</name>
<dbReference type="InterPro" id="IPR038269">
    <property type="entry name" value="SCAN_sf"/>
</dbReference>
<evidence type="ECO:0000259" key="12">
    <source>
        <dbReference type="PROSITE" id="PS50878"/>
    </source>
</evidence>
<evidence type="ECO:0000256" key="3">
    <source>
        <dbReference type="ARBA" id="ARBA00022679"/>
    </source>
</evidence>
<evidence type="ECO:0000313" key="15">
    <source>
        <dbReference type="Proteomes" id="UP000830375"/>
    </source>
</evidence>
<sequence>MIRYIGDEKPMEIPFLDRCTKEQLLELAESHDLVLTSNDKKRKEDMLRAVKSQLIAKGVLVTEKEVGSVRIEFPQMEGDLGSKEKQTQFETERLSFESAQALKDREWEKRFQLKKLEFELEHERTQFELKKLEYARESEREQRQYEMRKLELELEAKKTEAAKPIQVAQSSFDVGRNLKMVPPFCERDVDRYFAHFERVAGSLKWPVEVWTLLLQCVLTGKAQEVFATLSEEESADFKKVKTAILRAYELVPEAYRQRFRGYKKFEKQTYVEFAREKEIMFTRWCQSQQVETLNQLRELILVEEFKNCLPGSVSTYLNEQKALTLADAATRKEEGVPVKILRDTGASQSFLLEGVLPLSDLTATGKDVLIRGVSFILGNDLAQGNVWGTSKSVPSTIVVSSPVLANVLDECGQKFPHVFPSCAVTRAMEKQFKVDRFCEDGLNLLPSDGGVNMGQILPEHSDNVNESGLASTRQSHGGDGEGDSLGRTLDNPILESSGLFSEESISHEKEATNDLLSSLFHVSRETLIQEQLADVTLKSLFSMVGTERDVATELPSCYFLKGGLLLRRWISKTEPTTKFYVQVVVPLMFRQSVLSLAHDGLAGHMGVRKTYDRIQRRFYWPGLKRDVAKFIRSCHVCQLTGKPNQKIPVAPLQPIPAMSKSFEYLLVDCVGPLPRSKAGRQYLLTVMCLSTRFPAVYPVRSITTKSVLKSLTDFMSTFGIPRVIQTDQGSNFMSRLFAKALRQLKISHNISSTHHPKSQGALERFHQTLKSLLRSYCVEHGSDWEEGLPWLLLGVREVIQESMGFSPNELVFGHEVRGPIAALADKWISPESSQNVLDYVSGFRCRLYEARAIAQRKLGKAQNKMERLFNRRAVSRTFQVGDQVLALLPLVSNPFQARFAGPYPVLKCLSGQNYLLKTPERRKGVRVCHINLLKPYFPPTSSVVLINTVTGDSLQSTENETSSQKISSSDHVGNDGVRFPSRGIIEGRMNNSEMLTKLVHHLPYLSSLERSDVLQLVESFPHLFSDVPSCTTMIEHDIDVGDALPIKQHAYRVNPMKRELLKKEVAYLLNNNLAEASFSAWSSPCLLVNKPDGSYRFCTDYRKLNSVTKPDCYPLPRIDDCVDRVGSAKFVSKFDLLKGYWQVPLTAKAKELSAFVTPDDFLQYRVMPFGVRNAPATFQRLVNRVLSGLSGCEAYLDDVILYSSSWADHLVTIRELFVRLTEASLTLNLAKCEFGKATVTYLGKVVGNGQVRPTEAKIESICAFPVPANRRELRRFLGMAGYYRGFCPNFASIVAPLTDLISTKVPFEWTTVSQQAFDGAKALLASAPVLVAPDFSQPFCLAVDASETGVGAVLLQKSQEGIEHPICYFSKKFNSHQRVYSVVEKEALALVLAVQHFEVYLGSSASPIIVYTDHNPLVFLHRMKNRNQRIMRWSLILQPFTLDIKHIRGSDNIIADALSRA</sequence>
<evidence type="ECO:0000256" key="7">
    <source>
        <dbReference type="ARBA" id="ARBA00022801"/>
    </source>
</evidence>
<evidence type="ECO:0000256" key="4">
    <source>
        <dbReference type="ARBA" id="ARBA00022695"/>
    </source>
</evidence>
<feature type="region of interest" description="Disordered" evidence="11">
    <location>
        <begin position="458"/>
        <end position="488"/>
    </location>
</feature>
<comment type="similarity">
    <text evidence="1">Belongs to the beta type-B retroviral polymerase family. HERV class-II K(HML-2) pol subfamily.</text>
</comment>
<gene>
    <name evidence="14" type="ORF">H4Q32_030412</name>
</gene>
<evidence type="ECO:0000256" key="5">
    <source>
        <dbReference type="ARBA" id="ARBA00022722"/>
    </source>
</evidence>
<dbReference type="PROSITE" id="PS50878">
    <property type="entry name" value="RT_POL"/>
    <property type="match status" value="1"/>
</dbReference>
<dbReference type="PROSITE" id="PS50994">
    <property type="entry name" value="INTEGRASE"/>
    <property type="match status" value="1"/>
</dbReference>
<dbReference type="InterPro" id="IPR050951">
    <property type="entry name" value="Retrovirus_Pol_polyprotein"/>
</dbReference>
<dbReference type="Pfam" id="PF00665">
    <property type="entry name" value="rve"/>
    <property type="match status" value="1"/>
</dbReference>
<evidence type="ECO:0000256" key="11">
    <source>
        <dbReference type="SAM" id="MobiDB-lite"/>
    </source>
</evidence>
<dbReference type="InterPro" id="IPR001584">
    <property type="entry name" value="Integrase_cat-core"/>
</dbReference>
<evidence type="ECO:0000256" key="10">
    <source>
        <dbReference type="SAM" id="Coils"/>
    </source>
</evidence>
<keyword evidence="4" id="KW-0548">Nucleotidyltransferase</keyword>
<keyword evidence="7" id="KW-0378">Hydrolase</keyword>
<dbReference type="InterPro" id="IPR043128">
    <property type="entry name" value="Rev_trsase/Diguanyl_cyclase"/>
</dbReference>
<protein>
    <recommendedName>
        <fullName evidence="9">Gypsy retrotransposon integrase-like protein 1</fullName>
        <ecNumber evidence="2">3.1.26.4</ecNumber>
    </recommendedName>
</protein>
<dbReference type="InterPro" id="IPR003309">
    <property type="entry name" value="SCAN_dom"/>
</dbReference>
<keyword evidence="3" id="KW-0808">Transferase</keyword>
<dbReference type="SUPFAM" id="SSF53098">
    <property type="entry name" value="Ribonuclease H-like"/>
    <property type="match status" value="1"/>
</dbReference>
<feature type="domain" description="Integrase catalytic" evidence="13">
    <location>
        <begin position="650"/>
        <end position="815"/>
    </location>
</feature>
<feature type="region of interest" description="Disordered" evidence="11">
    <location>
        <begin position="955"/>
        <end position="975"/>
    </location>
</feature>
<evidence type="ECO:0000256" key="9">
    <source>
        <dbReference type="ARBA" id="ARBA00039658"/>
    </source>
</evidence>
<dbReference type="EC" id="3.1.26.4" evidence="2"/>
<dbReference type="Pfam" id="PF22938">
    <property type="entry name" value="Integrase_p58_C"/>
    <property type="match status" value="1"/>
</dbReference>
<keyword evidence="5" id="KW-0540">Nuclease</keyword>
<keyword evidence="10" id="KW-0175">Coiled coil</keyword>